<evidence type="ECO:0000256" key="2">
    <source>
        <dbReference type="SAM" id="Phobius"/>
    </source>
</evidence>
<reference evidence="5 6" key="1">
    <citation type="journal article" date="2017" name="Genome Announc.">
        <title>Draft Genome Sequence of Romboutsia maritimum sp. nov. Strain CCRI-22766(T), Isolated from Coastal Estuarine Mud.</title>
        <authorList>
            <person name="Maheux A.F."/>
            <person name="Boudreau D.K."/>
            <person name="Berube E."/>
            <person name="Boissinot M."/>
            <person name="Raymond F."/>
            <person name="Brodeur S."/>
            <person name="Corbeil J."/>
            <person name="Brightwell G."/>
            <person name="Broda D."/>
            <person name="Omar R.F."/>
            <person name="Bergeron M.G."/>
        </authorList>
    </citation>
    <scope>NUCLEOTIDE SEQUENCE [LARGE SCALE GENOMIC DNA]</scope>
    <source>
        <strain evidence="5 6">CCRI-22766</strain>
    </source>
</reference>
<comment type="caution">
    <text evidence="5">The sequence shown here is derived from an EMBL/GenBank/DDBJ whole genome shotgun (WGS) entry which is preliminary data.</text>
</comment>
<evidence type="ECO:0008006" key="7">
    <source>
        <dbReference type="Google" id="ProtNLM"/>
    </source>
</evidence>
<feature type="coiled-coil region" evidence="1">
    <location>
        <begin position="148"/>
        <end position="175"/>
    </location>
</feature>
<sequence>MLRKLKYSKILILGVFIYLMFQIGMEFISKNVDTLVLQSENLEAKITKKGLIIRDEYIVKSDIDGSVNLLVKEGEKVKKSQEVAQISSENTDKDINKKIDKLDKEIDKLKTGESNISSKDIEVLNKNINSSSDKIQTNLLNNDYDGINEDIKKANKDIKERNDLLNNDIDSIKLKTKEEQIKMLILQKEKGILKLSSSISGIISYKFDGKEDKFTYDKINEITKKDIQNTDNQYEEVKKDGEDVNQSETILRVVDNYNYYVAICVDKDEVKNFKLNQNIKLRNDKQEIDSKVEKIYDDKENFIIILKISNQNVGIYDTRVKEFDIIYRQMEGLKVPKTSVEKIGTKRGVYVIDEESKTVNFVELYKIAYEDDNFIFIDCYNDDSKDSKSINIYDKIILKPNIISKNMRIK</sequence>
<evidence type="ECO:0000313" key="5">
    <source>
        <dbReference type="EMBL" id="RDY24917.1"/>
    </source>
</evidence>
<name>A0A371IWQ4_9FIRM</name>
<dbReference type="Pfam" id="PF26018">
    <property type="entry name" value="BSH_RND_rel"/>
    <property type="match status" value="1"/>
</dbReference>
<dbReference type="EMBL" id="NOJZ02000001">
    <property type="protein sequence ID" value="RDY24917.1"/>
    <property type="molecule type" value="Genomic_DNA"/>
</dbReference>
<dbReference type="Proteomes" id="UP000243494">
    <property type="component" value="Unassembled WGS sequence"/>
</dbReference>
<proteinExistence type="predicted"/>
<protein>
    <recommendedName>
        <fullName evidence="7">HlyD family efflux transporter periplasmic adaptor subunit</fullName>
    </recommendedName>
</protein>
<evidence type="ECO:0000259" key="3">
    <source>
        <dbReference type="Pfam" id="PF26011"/>
    </source>
</evidence>
<keyword evidence="6" id="KW-1185">Reference proteome</keyword>
<keyword evidence="2" id="KW-0472">Membrane</keyword>
<gene>
    <name evidence="5" type="ORF">CHF27_001580</name>
</gene>
<keyword evidence="1" id="KW-0175">Coiled coil</keyword>
<dbReference type="InterPro" id="IPR058729">
    <property type="entry name" value="Beta-barrel_RND-rel"/>
</dbReference>
<feature type="transmembrane region" description="Helical" evidence="2">
    <location>
        <begin position="7"/>
        <end position="25"/>
    </location>
</feature>
<dbReference type="Pfam" id="PF26011">
    <property type="entry name" value="Beta-barrel_RND_rel"/>
    <property type="match status" value="1"/>
</dbReference>
<feature type="domain" description="RND related barrel-sandwich hybrid" evidence="4">
    <location>
        <begin position="56"/>
        <end position="255"/>
    </location>
</feature>
<evidence type="ECO:0000256" key="1">
    <source>
        <dbReference type="SAM" id="Coils"/>
    </source>
</evidence>
<dbReference type="AlphaFoldDB" id="A0A371IWQ4"/>
<keyword evidence="2" id="KW-0812">Transmembrane</keyword>
<evidence type="ECO:0000313" key="6">
    <source>
        <dbReference type="Proteomes" id="UP000243494"/>
    </source>
</evidence>
<evidence type="ECO:0000259" key="4">
    <source>
        <dbReference type="Pfam" id="PF26018"/>
    </source>
</evidence>
<organism evidence="5 6">
    <name type="scientific">Romboutsia maritimum</name>
    <dbReference type="NCBI Taxonomy" id="2020948"/>
    <lineage>
        <taxon>Bacteria</taxon>
        <taxon>Bacillati</taxon>
        <taxon>Bacillota</taxon>
        <taxon>Clostridia</taxon>
        <taxon>Peptostreptococcales</taxon>
        <taxon>Peptostreptococcaceae</taxon>
        <taxon>Romboutsia</taxon>
    </lineage>
</organism>
<keyword evidence="2" id="KW-1133">Transmembrane helix</keyword>
<accession>A0A371IWQ4</accession>
<feature type="domain" description="RND related beta-barrel" evidence="3">
    <location>
        <begin position="259"/>
        <end position="329"/>
    </location>
</feature>
<dbReference type="InterPro" id="IPR058709">
    <property type="entry name" value="BSH_RND-rel"/>
</dbReference>